<proteinExistence type="predicted"/>
<comment type="caution">
    <text evidence="1">The sequence shown here is derived from an EMBL/GenBank/DDBJ whole genome shotgun (WGS) entry which is preliminary data.</text>
</comment>
<name>A0ABS1J9G4_9BACL</name>
<reference evidence="1 2" key="1">
    <citation type="submission" date="2021-01" db="EMBL/GenBank/DDBJ databases">
        <title>Tumebacillus sp. strain ITR2 16S ribosomal RNA gene Genome sequencing and assembly.</title>
        <authorList>
            <person name="Kang M."/>
        </authorList>
    </citation>
    <scope>NUCLEOTIDE SEQUENCE [LARGE SCALE GENOMIC DNA]</scope>
    <source>
        <strain evidence="1 2">ITR2</strain>
    </source>
</reference>
<sequence>MKMLDSQQGIILLEKKIEQDHKLAATELNISVLSGNDFEKYARCTSRDYDMVSSATCVIESWDQYYGIHKMFPKLKSAIEFVKFGFWNKRDYRLQLRHTLSVIRDIRHEVNPDHPIHLTLVSDLISLFSVALSEVVANVFNQYLLPETKKQLSDELKVLIWGGRESYTFINSLYSRIGNGGGYENEPTLSLPEWDMFIQLVRQCLESPYDICKVPMILREIAFEYIAPQPYEWAKVLASENLQAAKFSLLIAEYVCRSSKIPPEFLQQLSKRIIQIQA</sequence>
<dbReference type="EMBL" id="JAEQNB010000002">
    <property type="protein sequence ID" value="MBL0386919.1"/>
    <property type="molecule type" value="Genomic_DNA"/>
</dbReference>
<dbReference type="Proteomes" id="UP000602284">
    <property type="component" value="Unassembled WGS sequence"/>
</dbReference>
<evidence type="ECO:0000313" key="2">
    <source>
        <dbReference type="Proteomes" id="UP000602284"/>
    </source>
</evidence>
<evidence type="ECO:0000313" key="1">
    <source>
        <dbReference type="EMBL" id="MBL0386919.1"/>
    </source>
</evidence>
<gene>
    <name evidence="1" type="ORF">JJB07_09660</name>
</gene>
<protein>
    <recommendedName>
        <fullName evidence="3">DUF403 domain-containing protein</fullName>
    </recommendedName>
</protein>
<organism evidence="1 2">
    <name type="scientific">Tumebacillus amylolyticus</name>
    <dbReference type="NCBI Taxonomy" id="2801339"/>
    <lineage>
        <taxon>Bacteria</taxon>
        <taxon>Bacillati</taxon>
        <taxon>Bacillota</taxon>
        <taxon>Bacilli</taxon>
        <taxon>Bacillales</taxon>
        <taxon>Alicyclobacillaceae</taxon>
        <taxon>Tumebacillus</taxon>
    </lineage>
</organism>
<evidence type="ECO:0008006" key="3">
    <source>
        <dbReference type="Google" id="ProtNLM"/>
    </source>
</evidence>
<accession>A0ABS1J9G4</accession>
<keyword evidence="2" id="KW-1185">Reference proteome</keyword>